<reference evidence="2" key="1">
    <citation type="submission" date="2021-01" db="EMBL/GenBank/DDBJ databases">
        <title>Genome public.</title>
        <authorList>
            <person name="Liu C."/>
            <person name="Sun Q."/>
        </authorList>
    </citation>
    <scope>NUCLEOTIDE SEQUENCE</scope>
    <source>
        <strain evidence="2">YIM B02565</strain>
    </source>
</reference>
<dbReference type="InterPro" id="IPR036515">
    <property type="entry name" value="Transposase_17_sf"/>
</dbReference>
<dbReference type="SMART" id="SM01321">
    <property type="entry name" value="Y1_Tnp"/>
    <property type="match status" value="1"/>
</dbReference>
<keyword evidence="3" id="KW-1185">Reference proteome</keyword>
<feature type="domain" description="Transposase IS200-like" evidence="1">
    <location>
        <begin position="9"/>
        <end position="123"/>
    </location>
</feature>
<dbReference type="GO" id="GO:0003677">
    <property type="term" value="F:DNA binding"/>
    <property type="evidence" value="ECO:0007669"/>
    <property type="project" value="InterPro"/>
</dbReference>
<evidence type="ECO:0000313" key="3">
    <source>
        <dbReference type="Proteomes" id="UP000623681"/>
    </source>
</evidence>
<dbReference type="PANTHER" id="PTHR34322">
    <property type="entry name" value="TRANSPOSASE, Y1_TNP DOMAIN-CONTAINING"/>
    <property type="match status" value="1"/>
</dbReference>
<dbReference type="InterPro" id="IPR002686">
    <property type="entry name" value="Transposase_17"/>
</dbReference>
<evidence type="ECO:0000313" key="2">
    <source>
        <dbReference type="EMBL" id="MBL4932059.1"/>
    </source>
</evidence>
<organism evidence="2 3">
    <name type="scientific">Clostridium paridis</name>
    <dbReference type="NCBI Taxonomy" id="2803863"/>
    <lineage>
        <taxon>Bacteria</taxon>
        <taxon>Bacillati</taxon>
        <taxon>Bacillota</taxon>
        <taxon>Clostridia</taxon>
        <taxon>Eubacteriales</taxon>
        <taxon>Clostridiaceae</taxon>
        <taxon>Clostridium</taxon>
    </lineage>
</organism>
<dbReference type="SUPFAM" id="SSF143422">
    <property type="entry name" value="Transposase IS200-like"/>
    <property type="match status" value="1"/>
</dbReference>
<dbReference type="GO" id="GO:0006313">
    <property type="term" value="P:DNA transposition"/>
    <property type="evidence" value="ECO:0007669"/>
    <property type="project" value="InterPro"/>
</dbReference>
<dbReference type="PANTHER" id="PTHR34322:SF2">
    <property type="entry name" value="TRANSPOSASE IS200-LIKE DOMAIN-CONTAINING PROTEIN"/>
    <property type="match status" value="1"/>
</dbReference>
<gene>
    <name evidence="2" type="ORF">JK634_09610</name>
</gene>
<sequence>MPRSARVKLPNGLYHVMVRSISEIKLFRKDEDKVAYLKILRELQNTFKFKIYSYCLMNTHGHFILDSYGADISKIMHSINSKYARYYNKKYKRHGHLFQDRFKSKLIANDRYILNLSLYIHKNPLDMKKYMHSPEKYRFSSLSVFLGIKNDEFNILDEAYLLSMLTNNLDDAKNRYRRMLFSNNDTLGGIVDLNKDVNLYVSGRNPIVRKYDFSSILNFIESKYKISKKLIIAKFIREYKDFKAILVAMTRCLCNLQINQISKLIGDITDSRTSYLGMLGIELLTNNKVYEGLIEEFIKINEPVIA</sequence>
<dbReference type="Proteomes" id="UP000623681">
    <property type="component" value="Unassembled WGS sequence"/>
</dbReference>
<dbReference type="GO" id="GO:0004803">
    <property type="term" value="F:transposase activity"/>
    <property type="evidence" value="ECO:0007669"/>
    <property type="project" value="InterPro"/>
</dbReference>
<dbReference type="RefSeq" id="WP_202767436.1">
    <property type="nucleotide sequence ID" value="NZ_JAESWA010000022.1"/>
</dbReference>
<evidence type="ECO:0000259" key="1">
    <source>
        <dbReference type="SMART" id="SM01321"/>
    </source>
</evidence>
<proteinExistence type="predicted"/>
<accession>A0A937FEV8</accession>
<dbReference type="EMBL" id="JAESWA010000022">
    <property type="protein sequence ID" value="MBL4932059.1"/>
    <property type="molecule type" value="Genomic_DNA"/>
</dbReference>
<name>A0A937FEV8_9CLOT</name>
<dbReference type="AlphaFoldDB" id="A0A937FEV8"/>
<dbReference type="Gene3D" id="3.30.70.1290">
    <property type="entry name" value="Transposase IS200-like"/>
    <property type="match status" value="1"/>
</dbReference>
<protein>
    <submittedName>
        <fullName evidence="2">Transposase</fullName>
    </submittedName>
</protein>
<dbReference type="Pfam" id="PF01797">
    <property type="entry name" value="Y1_Tnp"/>
    <property type="match status" value="1"/>
</dbReference>
<comment type="caution">
    <text evidence="2">The sequence shown here is derived from an EMBL/GenBank/DDBJ whole genome shotgun (WGS) entry which is preliminary data.</text>
</comment>